<proteinExistence type="predicted"/>
<evidence type="ECO:0000313" key="4">
    <source>
        <dbReference type="Proteomes" id="UP000202440"/>
    </source>
</evidence>
<evidence type="ECO:0000313" key="3">
    <source>
        <dbReference type="EMBL" id="ASP39670.1"/>
    </source>
</evidence>
<keyword evidence="1" id="KW-0812">Transmembrane</keyword>
<protein>
    <recommendedName>
        <fullName evidence="2">DUF6436 domain-containing protein</fullName>
    </recommendedName>
</protein>
<name>A0A222FLL5_9GAMM</name>
<reference evidence="3 4" key="1">
    <citation type="submission" date="2017-07" db="EMBL/GenBank/DDBJ databases">
        <title>Annotated genome sequence of Bacterioplanes sanyensis isolated from Red Sea.</title>
        <authorList>
            <person name="Rehman Z.U."/>
        </authorList>
    </citation>
    <scope>NUCLEOTIDE SEQUENCE [LARGE SCALE GENOMIC DNA]</scope>
    <source>
        <strain evidence="3 4">NV9</strain>
    </source>
</reference>
<dbReference type="AlphaFoldDB" id="A0A222FLL5"/>
<accession>A0A222FLL5</accession>
<dbReference type="InterPro" id="IPR036249">
    <property type="entry name" value="Thioredoxin-like_sf"/>
</dbReference>
<sequence length="204" mass="22762">MKTQHWWMSIAVMVLFGATLVGLWWFQQQAVRPFITASDSADYWQAAQVEQRLQPLWQQLSDSQQPTLMHFWNPDCLCNQVSHRHYASLLEQFGIDDLRVVVVAPHTSSEQQRQQLLALNDGRIQVLTAPANLELPSSPSLALFHSEGQLAYFGAYGFGALCTVADDQLFPTLVERLQSGPYGPFMSVAGDGCFCAWPAADASD</sequence>
<keyword evidence="4" id="KW-1185">Reference proteome</keyword>
<organism evidence="3 4">
    <name type="scientific">Bacterioplanes sanyensis</name>
    <dbReference type="NCBI Taxonomy" id="1249553"/>
    <lineage>
        <taxon>Bacteria</taxon>
        <taxon>Pseudomonadati</taxon>
        <taxon>Pseudomonadota</taxon>
        <taxon>Gammaproteobacteria</taxon>
        <taxon>Oceanospirillales</taxon>
        <taxon>Oceanospirillaceae</taxon>
        <taxon>Bacterioplanes</taxon>
    </lineage>
</organism>
<feature type="transmembrane region" description="Helical" evidence="1">
    <location>
        <begin position="6"/>
        <end position="26"/>
    </location>
</feature>
<dbReference type="OrthoDB" id="8897581at2"/>
<evidence type="ECO:0000256" key="1">
    <source>
        <dbReference type="SAM" id="Phobius"/>
    </source>
</evidence>
<feature type="domain" description="DUF6436" evidence="2">
    <location>
        <begin position="47"/>
        <end position="197"/>
    </location>
</feature>
<dbReference type="Pfam" id="PF20029">
    <property type="entry name" value="DUF6436"/>
    <property type="match status" value="1"/>
</dbReference>
<dbReference type="Proteomes" id="UP000202440">
    <property type="component" value="Chromosome"/>
</dbReference>
<gene>
    <name evidence="3" type="ORF">CHH28_13750</name>
</gene>
<dbReference type="SUPFAM" id="SSF52833">
    <property type="entry name" value="Thioredoxin-like"/>
    <property type="match status" value="1"/>
</dbReference>
<dbReference type="InterPro" id="IPR045494">
    <property type="entry name" value="DUF6436"/>
</dbReference>
<keyword evidence="1" id="KW-0472">Membrane</keyword>
<dbReference type="KEGG" id="bsan:CHH28_13750"/>
<keyword evidence="1" id="KW-1133">Transmembrane helix</keyword>
<evidence type="ECO:0000259" key="2">
    <source>
        <dbReference type="Pfam" id="PF20029"/>
    </source>
</evidence>
<dbReference type="EMBL" id="CP022530">
    <property type="protein sequence ID" value="ASP39670.1"/>
    <property type="molecule type" value="Genomic_DNA"/>
</dbReference>
<dbReference type="RefSeq" id="WP_094060845.1">
    <property type="nucleotide sequence ID" value="NZ_CP022530.1"/>
</dbReference>